<dbReference type="GO" id="GO:0015293">
    <property type="term" value="F:symporter activity"/>
    <property type="evidence" value="ECO:0007669"/>
    <property type="project" value="UniProtKB-KW"/>
</dbReference>
<name>L8Y141_9GAMM</name>
<proteinExistence type="predicted"/>
<dbReference type="Gene3D" id="1.10.3860.10">
    <property type="entry name" value="Sodium:dicarboxylate symporter"/>
    <property type="match status" value="1"/>
</dbReference>
<dbReference type="GO" id="GO:0005886">
    <property type="term" value="C:plasma membrane"/>
    <property type="evidence" value="ECO:0007669"/>
    <property type="project" value="UniProtKB-SubCell"/>
</dbReference>
<dbReference type="GO" id="GO:0006835">
    <property type="term" value="P:dicarboxylic acid transport"/>
    <property type="evidence" value="ECO:0007669"/>
    <property type="project" value="TreeGrafter"/>
</dbReference>
<feature type="transmembrane region" description="Helical" evidence="7">
    <location>
        <begin position="207"/>
        <end position="227"/>
    </location>
</feature>
<feature type="transmembrane region" description="Helical" evidence="7">
    <location>
        <begin position="277"/>
        <end position="298"/>
    </location>
</feature>
<evidence type="ECO:0008006" key="10">
    <source>
        <dbReference type="Google" id="ProtNLM"/>
    </source>
</evidence>
<evidence type="ECO:0000256" key="2">
    <source>
        <dbReference type="ARBA" id="ARBA00022448"/>
    </source>
</evidence>
<accession>L8Y141</accession>
<evidence type="ECO:0000313" key="9">
    <source>
        <dbReference type="Proteomes" id="UP000011617"/>
    </source>
</evidence>
<feature type="transmembrane region" description="Helical" evidence="7">
    <location>
        <begin position="334"/>
        <end position="365"/>
    </location>
</feature>
<dbReference type="Pfam" id="PF00375">
    <property type="entry name" value="SDF"/>
    <property type="match status" value="1"/>
</dbReference>
<organism evidence="8 9">
    <name type="scientific">Wohlfahrtiimonas chitiniclastica SH04</name>
    <dbReference type="NCBI Taxonomy" id="1261130"/>
    <lineage>
        <taxon>Bacteria</taxon>
        <taxon>Pseudomonadati</taxon>
        <taxon>Pseudomonadota</taxon>
        <taxon>Gammaproteobacteria</taxon>
        <taxon>Cardiobacteriales</taxon>
        <taxon>Ignatzschineriaceae</taxon>
        <taxon>Wohlfahrtiimonas</taxon>
    </lineage>
</organism>
<evidence type="ECO:0000256" key="3">
    <source>
        <dbReference type="ARBA" id="ARBA00022475"/>
    </source>
</evidence>
<protein>
    <recommendedName>
        <fullName evidence="10">Proton/sodium-glutamate symport protein</fullName>
    </recommendedName>
</protein>
<dbReference type="PANTHER" id="PTHR42865">
    <property type="entry name" value="PROTON/GLUTAMATE-ASPARTATE SYMPORTER"/>
    <property type="match status" value="1"/>
</dbReference>
<evidence type="ECO:0000256" key="5">
    <source>
        <dbReference type="ARBA" id="ARBA00022989"/>
    </source>
</evidence>
<sequence length="439" mass="47358">MLFFNGWRMFSLKNYLGSFTILFGIVIGGAVGALLGQQGIQWSMFGDVWHISSRSFAPIGQIFLNMMFVTIVPLVFFSITSAITKTAQTARLKRILWAGLWVFLVTAFVIAIISYFGFVWYQPLAGYDLNALLASHGQAINITEIPISEMLIKTLSAGDFLELFRRNNLLALIIFSLLLGSAVMMSGEKGQPLARFFESGMSVMLNLVKIIMYAAPIGLGCYFADIVGDLGPQIVGAYANVLVLYLILTLVAFFGLNTLYAWLAAGRLGVRVFWQNALTPALTAVATTSSAACIPVNLMAVQKMQVPSDIADTIIPLGANTHKDGSVMGGVFKILFLLTLVGIPFQSFGMFVAVILVAMVVGIVIGAIPSGGLTAEVFICTIFGVPVEYVGLILVISIIIDIPATLLNSTGNNVCAMLITRIVEGKHWLAHKSSAIMSK</sequence>
<keyword evidence="3" id="KW-1003">Cell membrane</keyword>
<dbReference type="InterPro" id="IPR001991">
    <property type="entry name" value="Na-dicarboxylate_symporter"/>
</dbReference>
<feature type="transmembrane region" description="Helical" evidence="7">
    <location>
        <begin position="95"/>
        <end position="121"/>
    </location>
</feature>
<evidence type="ECO:0000313" key="8">
    <source>
        <dbReference type="EMBL" id="ELV08700.1"/>
    </source>
</evidence>
<evidence type="ECO:0000256" key="6">
    <source>
        <dbReference type="ARBA" id="ARBA00023136"/>
    </source>
</evidence>
<dbReference type="PANTHER" id="PTHR42865:SF7">
    <property type="entry name" value="PROTON_GLUTAMATE-ASPARTATE SYMPORTER"/>
    <property type="match status" value="1"/>
</dbReference>
<keyword evidence="4 7" id="KW-0812">Transmembrane</keyword>
<feature type="transmembrane region" description="Helical" evidence="7">
    <location>
        <begin position="169"/>
        <end position="187"/>
    </location>
</feature>
<keyword evidence="5 7" id="KW-1133">Transmembrane helix</keyword>
<dbReference type="PATRIC" id="fig|1261130.3.peg.297"/>
<comment type="subcellular location">
    <subcellularLocation>
        <location evidence="1">Cell membrane</location>
        <topology evidence="1">Multi-pass membrane protein</topology>
    </subcellularLocation>
</comment>
<feature type="transmembrane region" description="Helical" evidence="7">
    <location>
        <begin position="242"/>
        <end position="265"/>
    </location>
</feature>
<feature type="transmembrane region" description="Helical" evidence="7">
    <location>
        <begin position="377"/>
        <end position="400"/>
    </location>
</feature>
<keyword evidence="6 7" id="KW-0472">Membrane</keyword>
<dbReference type="SUPFAM" id="SSF118215">
    <property type="entry name" value="Proton glutamate symport protein"/>
    <property type="match status" value="1"/>
</dbReference>
<comment type="caution">
    <text evidence="8">The sequence shown here is derived from an EMBL/GenBank/DDBJ whole genome shotgun (WGS) entry which is preliminary data.</text>
</comment>
<dbReference type="AlphaFoldDB" id="L8Y141"/>
<evidence type="ECO:0000256" key="7">
    <source>
        <dbReference type="SAM" id="Phobius"/>
    </source>
</evidence>
<dbReference type="Proteomes" id="UP000011617">
    <property type="component" value="Unassembled WGS sequence"/>
</dbReference>
<feature type="transmembrane region" description="Helical" evidence="7">
    <location>
        <begin position="62"/>
        <end position="83"/>
    </location>
</feature>
<gene>
    <name evidence="8" type="ORF">F387_00092</name>
</gene>
<dbReference type="PRINTS" id="PR00173">
    <property type="entry name" value="EDTRNSPORT"/>
</dbReference>
<evidence type="ECO:0000256" key="4">
    <source>
        <dbReference type="ARBA" id="ARBA00022692"/>
    </source>
</evidence>
<dbReference type="InterPro" id="IPR036458">
    <property type="entry name" value="Na:dicarbo_symporter_sf"/>
</dbReference>
<dbReference type="EMBL" id="AOBV01000002">
    <property type="protein sequence ID" value="ELV08700.1"/>
    <property type="molecule type" value="Genomic_DNA"/>
</dbReference>
<reference evidence="8 9" key="1">
    <citation type="journal article" date="2013" name="Genome Announc.">
        <title>Complete Genome Sequence of Wohlfahrtiimonas chitiniclastica Strain SH04, Isolated from Chrysomya megacephala Collected from Pudong International Airport in China.</title>
        <authorList>
            <person name="Cao X.M."/>
            <person name="Chen T."/>
            <person name="Xu L.Z."/>
            <person name="Yao L.S."/>
            <person name="Qi J."/>
            <person name="Zhang X.L."/>
            <person name="Yan Q.L."/>
            <person name="Deng Y.H."/>
            <person name="Guo T.Y."/>
            <person name="Wang J."/>
            <person name="Hu K.X."/>
            <person name="Xu B.L."/>
        </authorList>
    </citation>
    <scope>NUCLEOTIDE SEQUENCE [LARGE SCALE GENOMIC DNA]</scope>
    <source>
        <strain evidence="8 9">SH04</strain>
    </source>
</reference>
<feature type="transmembrane region" description="Helical" evidence="7">
    <location>
        <begin position="12"/>
        <end position="35"/>
    </location>
</feature>
<keyword evidence="9" id="KW-1185">Reference proteome</keyword>
<evidence type="ECO:0000256" key="1">
    <source>
        <dbReference type="ARBA" id="ARBA00004651"/>
    </source>
</evidence>
<keyword evidence="2" id="KW-0813">Transport</keyword>
<dbReference type="HOGENOM" id="CLU_019375_7_2_6"/>